<dbReference type="AlphaFoldDB" id="A0A8D1QYM4"/>
<keyword evidence="3" id="KW-0274">FAD</keyword>
<dbReference type="Ensembl" id="ENSSSCT00035075452.1">
    <property type="protein sequence ID" value="ENSSSCP00035030718.1"/>
    <property type="gene ID" value="ENSSSCG00035056246.1"/>
</dbReference>
<dbReference type="SUPFAM" id="SSF54373">
    <property type="entry name" value="FAD-linked reductases, C-terminal domain"/>
    <property type="match status" value="1"/>
</dbReference>
<feature type="transmembrane region" description="Helical" evidence="4">
    <location>
        <begin position="7"/>
        <end position="28"/>
    </location>
</feature>
<evidence type="ECO:0000256" key="2">
    <source>
        <dbReference type="ARBA" id="ARBA00022630"/>
    </source>
</evidence>
<evidence type="ECO:0000313" key="6">
    <source>
        <dbReference type="Ensembl" id="ENSSSCP00055025878.1"/>
    </source>
</evidence>
<dbReference type="Proteomes" id="UP000694720">
    <property type="component" value="Unplaced"/>
</dbReference>
<dbReference type="InterPro" id="IPR036188">
    <property type="entry name" value="FAD/NAD-bd_sf"/>
</dbReference>
<feature type="domain" description="Amine oxidase" evidence="5">
    <location>
        <begin position="30"/>
        <end position="105"/>
    </location>
</feature>
<dbReference type="Ensembl" id="ENSSSCT00045065009.1">
    <property type="protein sequence ID" value="ENSSSCP00045045981.1"/>
    <property type="gene ID" value="ENSSSCG00045036999.1"/>
</dbReference>
<dbReference type="GO" id="GO:0016491">
    <property type="term" value="F:oxidoreductase activity"/>
    <property type="evidence" value="ECO:0007669"/>
    <property type="project" value="InterPro"/>
</dbReference>
<dbReference type="SUPFAM" id="SSF51905">
    <property type="entry name" value="FAD/NAD(P)-binding domain"/>
    <property type="match status" value="1"/>
</dbReference>
<evidence type="ECO:0000256" key="1">
    <source>
        <dbReference type="ARBA" id="ARBA00001974"/>
    </source>
</evidence>
<dbReference type="InterPro" id="IPR002937">
    <property type="entry name" value="Amino_oxidase"/>
</dbReference>
<reference evidence="6" key="1">
    <citation type="submission" date="2025-05" db="UniProtKB">
        <authorList>
            <consortium name="Ensembl"/>
        </authorList>
    </citation>
    <scope>IDENTIFICATION</scope>
</reference>
<sequence length="108" mass="12038">MEGGCHFICWVASSLSPFLILFCDTFYLTQEVPDPTKYFVTRWSTDPWIQMAYSFVKTGGSGEAYDIIAEEIQGTIFFAGEATNRHFPQTVTGAYLSGVREASKIAAF</sequence>
<dbReference type="Gene3D" id="3.90.660.10">
    <property type="match status" value="1"/>
</dbReference>
<keyword evidence="4" id="KW-0472">Membrane</keyword>
<evidence type="ECO:0000313" key="7">
    <source>
        <dbReference type="Proteomes" id="UP000694724"/>
    </source>
</evidence>
<dbReference type="Proteomes" id="UP000694724">
    <property type="component" value="Unplaced"/>
</dbReference>
<dbReference type="PANTHER" id="PTHR10742">
    <property type="entry name" value="FLAVIN MONOAMINE OXIDASE"/>
    <property type="match status" value="1"/>
</dbReference>
<proteinExistence type="predicted"/>
<protein>
    <submittedName>
        <fullName evidence="6">Lysine demethylase 1B</fullName>
    </submittedName>
</protein>
<accession>A0A8D1QYM4</accession>
<evidence type="ECO:0000256" key="3">
    <source>
        <dbReference type="ARBA" id="ARBA00022827"/>
    </source>
</evidence>
<dbReference type="Gene3D" id="3.50.50.60">
    <property type="entry name" value="FAD/NAD(P)-binding domain"/>
    <property type="match status" value="1"/>
</dbReference>
<dbReference type="Pfam" id="PF01593">
    <property type="entry name" value="Amino_oxidase"/>
    <property type="match status" value="1"/>
</dbReference>
<name>A0A8D1QYM4_PIG</name>
<dbReference type="InterPro" id="IPR050281">
    <property type="entry name" value="Flavin_monoamine_oxidase"/>
</dbReference>
<evidence type="ECO:0000256" key="4">
    <source>
        <dbReference type="SAM" id="Phobius"/>
    </source>
</evidence>
<keyword evidence="4" id="KW-1133">Transmembrane helix</keyword>
<dbReference type="Proteomes" id="UP000694728">
    <property type="component" value="Unplaced"/>
</dbReference>
<dbReference type="Ensembl" id="ENSSSCT00055032481.1">
    <property type="protein sequence ID" value="ENSSSCP00055025878.1"/>
    <property type="gene ID" value="ENSSSCG00055014860.1"/>
</dbReference>
<organism evidence="6 7">
    <name type="scientific">Sus scrofa</name>
    <name type="common">Pig</name>
    <dbReference type="NCBI Taxonomy" id="9823"/>
    <lineage>
        <taxon>Eukaryota</taxon>
        <taxon>Metazoa</taxon>
        <taxon>Chordata</taxon>
        <taxon>Craniata</taxon>
        <taxon>Vertebrata</taxon>
        <taxon>Euteleostomi</taxon>
        <taxon>Mammalia</taxon>
        <taxon>Eutheria</taxon>
        <taxon>Laurasiatheria</taxon>
        <taxon>Artiodactyla</taxon>
        <taxon>Suina</taxon>
        <taxon>Suidae</taxon>
        <taxon>Sus</taxon>
    </lineage>
</organism>
<evidence type="ECO:0000259" key="5">
    <source>
        <dbReference type="Pfam" id="PF01593"/>
    </source>
</evidence>
<comment type="cofactor">
    <cofactor evidence="1">
        <name>FAD</name>
        <dbReference type="ChEBI" id="CHEBI:57692"/>
    </cofactor>
</comment>
<dbReference type="PANTHER" id="PTHR10742:SF410">
    <property type="entry name" value="LYSINE-SPECIFIC HISTONE DEMETHYLASE 2"/>
    <property type="match status" value="1"/>
</dbReference>
<keyword evidence="4" id="KW-0812">Transmembrane</keyword>
<keyword evidence="2" id="KW-0285">Flavoprotein</keyword>